<accession>A0A150IVR2</accession>
<dbReference type="Proteomes" id="UP000075398">
    <property type="component" value="Unassembled WGS sequence"/>
</dbReference>
<dbReference type="AlphaFoldDB" id="A0A150IVR2"/>
<organism evidence="1 2">
    <name type="scientific">Candidatus Methanofastidiosum methylothiophilum</name>
    <dbReference type="NCBI Taxonomy" id="1705564"/>
    <lineage>
        <taxon>Archaea</taxon>
        <taxon>Methanobacteriati</taxon>
        <taxon>Methanobacteriota</taxon>
        <taxon>Stenosarchaea group</taxon>
        <taxon>Candidatus Methanofastidiosia</taxon>
        <taxon>Candidatus Methanofastidiosales</taxon>
        <taxon>Candidatus Methanofastidiosaceae</taxon>
        <taxon>Candidatus Methanofastidiosum</taxon>
    </lineage>
</organism>
<evidence type="ECO:0000313" key="2">
    <source>
        <dbReference type="Proteomes" id="UP000075398"/>
    </source>
</evidence>
<protein>
    <recommendedName>
        <fullName evidence="3">DUF3783 domain-containing protein</fullName>
    </recommendedName>
</protein>
<reference evidence="1 2" key="1">
    <citation type="journal article" date="2016" name="ISME J.">
        <title>Chasing the elusive Euryarchaeota class WSA2: genomes reveal a uniquely fastidious methyl-reducing methanogen.</title>
        <authorList>
            <person name="Nobu M.K."/>
            <person name="Narihiro T."/>
            <person name="Kuroda K."/>
            <person name="Mei R."/>
            <person name="Liu W.T."/>
        </authorList>
    </citation>
    <scope>NUCLEOTIDE SEQUENCE [LARGE SCALE GENOMIC DNA]</scope>
    <source>
        <strain evidence="1">U1lsi0528_Bin055</strain>
    </source>
</reference>
<dbReference type="InterPro" id="IPR016621">
    <property type="entry name" value="UCP014543"/>
</dbReference>
<name>A0A150IVR2_9EURY</name>
<evidence type="ECO:0000313" key="1">
    <source>
        <dbReference type="EMBL" id="KYC49040.1"/>
    </source>
</evidence>
<sequence>MKKQKHIVSYGYNLEEVNKLKKFLENKLDITLNIISASGKENVKIADILENSENKLFEVREDRVLMFLDFLDEEIRYLLHNFSDINIPKPLFCVLTEHNINWSFDKLIEDLIEERKYFEEKKKSQKKD</sequence>
<dbReference type="Pfam" id="PF12646">
    <property type="entry name" value="DUF3783"/>
    <property type="match status" value="1"/>
</dbReference>
<dbReference type="EMBL" id="LNGC01000111">
    <property type="protein sequence ID" value="KYC49040.1"/>
    <property type="molecule type" value="Genomic_DNA"/>
</dbReference>
<gene>
    <name evidence="1" type="ORF">AMQ22_01748</name>
</gene>
<evidence type="ECO:0008006" key="3">
    <source>
        <dbReference type="Google" id="ProtNLM"/>
    </source>
</evidence>
<comment type="caution">
    <text evidence="1">The sequence shown here is derived from an EMBL/GenBank/DDBJ whole genome shotgun (WGS) entry which is preliminary data.</text>
</comment>
<proteinExistence type="predicted"/>